<reference evidence="2" key="1">
    <citation type="submission" date="2017-08" db="EMBL/GenBank/DDBJ databases">
        <authorList>
            <person name="Polle J.E."/>
            <person name="Barry K."/>
            <person name="Cushman J."/>
            <person name="Schmutz J."/>
            <person name="Tran D."/>
            <person name="Hathwaick L.T."/>
            <person name="Yim W.C."/>
            <person name="Jenkins J."/>
            <person name="Mckie-Krisberg Z.M."/>
            <person name="Prochnik S."/>
            <person name="Lindquist E."/>
            <person name="Dockter R.B."/>
            <person name="Adam C."/>
            <person name="Molina H."/>
            <person name="Bunkerborg J."/>
            <person name="Jin E."/>
            <person name="Buchheim M."/>
            <person name="Magnuson J."/>
        </authorList>
    </citation>
    <scope>NUCLEOTIDE SEQUENCE</scope>
    <source>
        <strain evidence="2">CCAP 19/18</strain>
    </source>
</reference>
<evidence type="ECO:0000256" key="1">
    <source>
        <dbReference type="SAM" id="Phobius"/>
    </source>
</evidence>
<comment type="caution">
    <text evidence="2">The sequence shown here is derived from an EMBL/GenBank/DDBJ whole genome shotgun (WGS) entry which is preliminary data.</text>
</comment>
<keyword evidence="1" id="KW-0812">Transmembrane</keyword>
<protein>
    <submittedName>
        <fullName evidence="2">Uncharacterized protein</fullName>
    </submittedName>
</protein>
<dbReference type="EMBL" id="MU069884">
    <property type="protein sequence ID" value="KAF5832284.1"/>
    <property type="molecule type" value="Genomic_DNA"/>
</dbReference>
<feature type="transmembrane region" description="Helical" evidence="1">
    <location>
        <begin position="21"/>
        <end position="43"/>
    </location>
</feature>
<sequence length="108" mass="12519">MLRPERKRSDIIIFSPRFLVKHVYCSCNFSCTVPATFLFTANWPMDWLRLTTSELFWLTLFIFIASHVFKCFRSMCTAVADPSYPQEARKRHAQNTALHPSVPGSIMS</sequence>
<keyword evidence="1" id="KW-0472">Membrane</keyword>
<accession>A0ABQ7GCE8</accession>
<keyword evidence="3" id="KW-1185">Reference proteome</keyword>
<organism evidence="2 3">
    <name type="scientific">Dunaliella salina</name>
    <name type="common">Green alga</name>
    <name type="synonym">Protococcus salinus</name>
    <dbReference type="NCBI Taxonomy" id="3046"/>
    <lineage>
        <taxon>Eukaryota</taxon>
        <taxon>Viridiplantae</taxon>
        <taxon>Chlorophyta</taxon>
        <taxon>core chlorophytes</taxon>
        <taxon>Chlorophyceae</taxon>
        <taxon>CS clade</taxon>
        <taxon>Chlamydomonadales</taxon>
        <taxon>Dunaliellaceae</taxon>
        <taxon>Dunaliella</taxon>
    </lineage>
</organism>
<evidence type="ECO:0000313" key="3">
    <source>
        <dbReference type="Proteomes" id="UP000815325"/>
    </source>
</evidence>
<name>A0ABQ7GCE8_DUNSA</name>
<proteinExistence type="predicted"/>
<feature type="transmembrane region" description="Helical" evidence="1">
    <location>
        <begin position="55"/>
        <end position="72"/>
    </location>
</feature>
<evidence type="ECO:0000313" key="2">
    <source>
        <dbReference type="EMBL" id="KAF5832284.1"/>
    </source>
</evidence>
<dbReference type="Proteomes" id="UP000815325">
    <property type="component" value="Unassembled WGS sequence"/>
</dbReference>
<keyword evidence="1" id="KW-1133">Transmembrane helix</keyword>
<gene>
    <name evidence="2" type="ORF">DUNSADRAFT_11849</name>
</gene>